<evidence type="ECO:0000313" key="2">
    <source>
        <dbReference type="EMBL" id="GAY51098.1"/>
    </source>
</evidence>
<evidence type="ECO:0000313" key="3">
    <source>
        <dbReference type="Proteomes" id="UP000236630"/>
    </source>
</evidence>
<accession>A0A2H5PFH4</accession>
<evidence type="ECO:0000259" key="1">
    <source>
        <dbReference type="Pfam" id="PF25019"/>
    </source>
</evidence>
<dbReference type="STRING" id="55188.A0A2H5PFH4"/>
<protein>
    <recommendedName>
        <fullName evidence="1">R13L1/DRL21-like LRR repeat region domain-containing protein</fullName>
    </recommendedName>
</protein>
<dbReference type="InterPro" id="IPR056789">
    <property type="entry name" value="LRR_R13L1-DRL21"/>
</dbReference>
<name>A0A2H5PFH4_CITUN</name>
<comment type="caution">
    <text evidence="2">The sequence shown here is derived from an EMBL/GenBank/DDBJ whole genome shotgun (WGS) entry which is preliminary data.</text>
</comment>
<dbReference type="Proteomes" id="UP000236630">
    <property type="component" value="Unassembled WGS sequence"/>
</dbReference>
<dbReference type="PANTHER" id="PTHR47186:SF30">
    <property type="entry name" value="EF-HAND DOMAIN-CONTAINING PROTEIN"/>
    <property type="match status" value="1"/>
</dbReference>
<gene>
    <name evidence="2" type="ORF">CUMW_131720</name>
</gene>
<dbReference type="SUPFAM" id="SSF52058">
    <property type="entry name" value="L domain-like"/>
    <property type="match status" value="1"/>
</dbReference>
<reference evidence="2 3" key="1">
    <citation type="journal article" date="2017" name="Front. Genet.">
        <title>Draft sequencing of the heterozygous diploid genome of Satsuma (Citrus unshiu Marc.) using a hybrid assembly approach.</title>
        <authorList>
            <person name="Shimizu T."/>
            <person name="Tanizawa Y."/>
            <person name="Mochizuki T."/>
            <person name="Nagasaki H."/>
            <person name="Yoshioka T."/>
            <person name="Toyoda A."/>
            <person name="Fujiyama A."/>
            <person name="Kaminuma E."/>
            <person name="Nakamura Y."/>
        </authorList>
    </citation>
    <scope>NUCLEOTIDE SEQUENCE [LARGE SCALE GENOMIC DNA]</scope>
    <source>
        <strain evidence="3">cv. Miyagawa wase</strain>
    </source>
</reference>
<dbReference type="Gene3D" id="3.80.10.10">
    <property type="entry name" value="Ribonuclease Inhibitor"/>
    <property type="match status" value="1"/>
</dbReference>
<dbReference type="AlphaFoldDB" id="A0A2H5PFH4"/>
<dbReference type="PANTHER" id="PTHR47186">
    <property type="entry name" value="LEUCINE-RICH REPEAT-CONTAINING PROTEIN 57"/>
    <property type="match status" value="1"/>
</dbReference>
<sequence>MEDCCNLKRLPQEIGKLVNLRYLIYNDSYLHYLPRGIERLTCLRTLSEFVVSRSGGKYGSKASNLEGLRHLNHLRGFLAIVGLGNVKDVDEAKNAELEKKKNLFRLELWFNNKEEEEEEESMEENQANQGAISEALRLPPNLESRKFLYTRTGKTGDDMCQEAAITTDPQGKEYLLHLATLKKLKILDCPELETCYIKGTGIIVWPIEDIPHSKIQII</sequence>
<dbReference type="InterPro" id="IPR032675">
    <property type="entry name" value="LRR_dom_sf"/>
</dbReference>
<dbReference type="Pfam" id="PF25019">
    <property type="entry name" value="LRR_R13L1-DRL21"/>
    <property type="match status" value="1"/>
</dbReference>
<dbReference type="EMBL" id="BDQV01000068">
    <property type="protein sequence ID" value="GAY51098.1"/>
    <property type="molecule type" value="Genomic_DNA"/>
</dbReference>
<proteinExistence type="predicted"/>
<keyword evidence="3" id="KW-1185">Reference proteome</keyword>
<feature type="domain" description="R13L1/DRL21-like LRR repeat region" evidence="1">
    <location>
        <begin position="65"/>
        <end position="148"/>
    </location>
</feature>
<organism evidence="2 3">
    <name type="scientific">Citrus unshiu</name>
    <name type="common">Satsuma mandarin</name>
    <name type="synonym">Citrus nobilis var. unshiu</name>
    <dbReference type="NCBI Taxonomy" id="55188"/>
    <lineage>
        <taxon>Eukaryota</taxon>
        <taxon>Viridiplantae</taxon>
        <taxon>Streptophyta</taxon>
        <taxon>Embryophyta</taxon>
        <taxon>Tracheophyta</taxon>
        <taxon>Spermatophyta</taxon>
        <taxon>Magnoliopsida</taxon>
        <taxon>eudicotyledons</taxon>
        <taxon>Gunneridae</taxon>
        <taxon>Pentapetalae</taxon>
        <taxon>rosids</taxon>
        <taxon>malvids</taxon>
        <taxon>Sapindales</taxon>
        <taxon>Rutaceae</taxon>
        <taxon>Aurantioideae</taxon>
        <taxon>Citrus</taxon>
    </lineage>
</organism>